<proteinExistence type="predicted"/>
<dbReference type="EMBL" id="CDPU01000048">
    <property type="protein sequence ID" value="CEO55058.1"/>
    <property type="molecule type" value="Genomic_DNA"/>
</dbReference>
<feature type="region of interest" description="Disordered" evidence="1">
    <location>
        <begin position="1"/>
        <end position="24"/>
    </location>
</feature>
<evidence type="ECO:0000256" key="1">
    <source>
        <dbReference type="SAM" id="MobiDB-lite"/>
    </source>
</evidence>
<sequence>MPPDPLKPGRFVIRHRRGADNSVDEDSSITRLCTLLQLDKNHTSHLGTTKTEEYFLLGLQIHVPRIILSKEQEVQSRKTLHHKHGAGHGPSSD</sequence>
<name>A0A0B7KBX0_BIOOC</name>
<organism evidence="2">
    <name type="scientific">Bionectria ochroleuca</name>
    <name type="common">Gliocladium roseum</name>
    <dbReference type="NCBI Taxonomy" id="29856"/>
    <lineage>
        <taxon>Eukaryota</taxon>
        <taxon>Fungi</taxon>
        <taxon>Dikarya</taxon>
        <taxon>Ascomycota</taxon>
        <taxon>Pezizomycotina</taxon>
        <taxon>Sordariomycetes</taxon>
        <taxon>Hypocreomycetidae</taxon>
        <taxon>Hypocreales</taxon>
        <taxon>Bionectriaceae</taxon>
        <taxon>Clonostachys</taxon>
    </lineage>
</organism>
<feature type="region of interest" description="Disordered" evidence="1">
    <location>
        <begin position="74"/>
        <end position="93"/>
    </location>
</feature>
<accession>A0A0B7KBX0</accession>
<reference evidence="2" key="1">
    <citation type="submission" date="2015-01" db="EMBL/GenBank/DDBJ databases">
        <authorList>
            <person name="Durling Mikael"/>
        </authorList>
    </citation>
    <scope>NUCLEOTIDE SEQUENCE</scope>
</reference>
<dbReference type="AlphaFoldDB" id="A0A0B7KBX0"/>
<protein>
    <submittedName>
        <fullName evidence="2">Uncharacterized protein</fullName>
    </submittedName>
</protein>
<gene>
    <name evidence="2" type="ORF">BN869_000011116_1</name>
</gene>
<evidence type="ECO:0000313" key="2">
    <source>
        <dbReference type="EMBL" id="CEO55058.1"/>
    </source>
</evidence>